<evidence type="ECO:0000313" key="4">
    <source>
        <dbReference type="Proteomes" id="UP000037600"/>
    </source>
</evidence>
<gene>
    <name evidence="3" type="ORF">XM47_12870</name>
</gene>
<feature type="domain" description="Gfo/Idh/MocA-like oxidoreductase N-terminal" evidence="2">
    <location>
        <begin position="47"/>
        <end position="162"/>
    </location>
</feature>
<dbReference type="STRING" id="1513271.XM47_12870"/>
<dbReference type="PANTHER" id="PTHR43377:SF1">
    <property type="entry name" value="BILIVERDIN REDUCTASE A"/>
    <property type="match status" value="1"/>
</dbReference>
<evidence type="ECO:0000256" key="1">
    <source>
        <dbReference type="ARBA" id="ARBA00022729"/>
    </source>
</evidence>
<comment type="caution">
    <text evidence="3">The sequence shown here is derived from an EMBL/GenBank/DDBJ whole genome shotgun (WGS) entry which is preliminary data.</text>
</comment>
<keyword evidence="4" id="KW-1185">Reference proteome</keyword>
<reference evidence="3 4" key="1">
    <citation type="submission" date="2015-04" db="EMBL/GenBank/DDBJ databases">
        <title>Draft Genome Sequence of the Novel Agar-Digesting Marine Bacterium Q1.</title>
        <authorList>
            <person name="Li Y."/>
            <person name="Li D."/>
            <person name="Chen G."/>
            <person name="Du Z."/>
        </authorList>
    </citation>
    <scope>NUCLEOTIDE SEQUENCE [LARGE SCALE GENOMIC DNA]</scope>
    <source>
        <strain evidence="3 4">Q1</strain>
    </source>
</reference>
<name>A0A0J8JJX0_9ALTE</name>
<accession>A0A0J8JJX0</accession>
<dbReference type="PANTHER" id="PTHR43377">
    <property type="entry name" value="BILIVERDIN REDUCTASE A"/>
    <property type="match status" value="1"/>
</dbReference>
<dbReference type="AlphaFoldDB" id="A0A0J8JJX0"/>
<evidence type="ECO:0000313" key="3">
    <source>
        <dbReference type="EMBL" id="KMT64746.1"/>
    </source>
</evidence>
<dbReference type="InterPro" id="IPR000683">
    <property type="entry name" value="Gfo/Idh/MocA-like_OxRdtase_N"/>
</dbReference>
<dbReference type="Gene3D" id="3.40.50.720">
    <property type="entry name" value="NAD(P)-binding Rossmann-like Domain"/>
    <property type="match status" value="1"/>
</dbReference>
<dbReference type="SUPFAM" id="SSF51735">
    <property type="entry name" value="NAD(P)-binding Rossmann-fold domains"/>
    <property type="match status" value="1"/>
</dbReference>
<dbReference type="InterPro" id="IPR051450">
    <property type="entry name" value="Gfo/Idh/MocA_Oxidoreductases"/>
</dbReference>
<dbReference type="EMBL" id="LAZL01000021">
    <property type="protein sequence ID" value="KMT64746.1"/>
    <property type="molecule type" value="Genomic_DNA"/>
</dbReference>
<dbReference type="InterPro" id="IPR036291">
    <property type="entry name" value="NAD(P)-bd_dom_sf"/>
</dbReference>
<organism evidence="3 4">
    <name type="scientific">Catenovulum maritimum</name>
    <dbReference type="NCBI Taxonomy" id="1513271"/>
    <lineage>
        <taxon>Bacteria</taxon>
        <taxon>Pseudomonadati</taxon>
        <taxon>Pseudomonadota</taxon>
        <taxon>Gammaproteobacteria</taxon>
        <taxon>Alteromonadales</taxon>
        <taxon>Alteromonadaceae</taxon>
        <taxon>Catenovulum</taxon>
    </lineage>
</organism>
<keyword evidence="1" id="KW-0732">Signal</keyword>
<dbReference type="Proteomes" id="UP000037600">
    <property type="component" value="Unassembled WGS sequence"/>
</dbReference>
<sequence length="373" mass="43330">MFRKVFRFWIVYGTRRTFIKVMGRLRKPIDIRLFINPIYVLFPPKKEIGIIGAGQFAFATISYFILTSRYGRIKAVYDIDKMNAESLGRAYKAKVYTNFSKLIKDVDIVYIASNHASHSSYSIEALNNNKVVYCEKPVSVDFKQLKNLHNVVKTKESKFYCGYNRPHSPIIKLVKEQYGEVLRSNPLTLSCYVRGHDIPAEHWYRNPGEGTRVCGNLGHWIDLFVSLIWERIEQISLFKLVIVSSDDCIPDDNATLLITTNIGDLFSVTISSRYEPFEGIDESINLQVDKLNLKIDDFRAAKINCDSNLRKFKFRHKNVGHKNAINQPFEQIQIRNYKEYFFSSYLTIAFAEMIKSSETKIEIQSNQIVEFFK</sequence>
<dbReference type="OrthoDB" id="9774191at2"/>
<dbReference type="Gene3D" id="3.30.360.10">
    <property type="entry name" value="Dihydrodipicolinate Reductase, domain 2"/>
    <property type="match status" value="1"/>
</dbReference>
<proteinExistence type="predicted"/>
<dbReference type="GO" id="GO:0000166">
    <property type="term" value="F:nucleotide binding"/>
    <property type="evidence" value="ECO:0007669"/>
    <property type="project" value="InterPro"/>
</dbReference>
<protein>
    <recommendedName>
        <fullName evidence="2">Gfo/Idh/MocA-like oxidoreductase N-terminal domain-containing protein</fullName>
    </recommendedName>
</protein>
<evidence type="ECO:0000259" key="2">
    <source>
        <dbReference type="Pfam" id="PF01408"/>
    </source>
</evidence>
<dbReference type="Pfam" id="PF01408">
    <property type="entry name" value="GFO_IDH_MocA"/>
    <property type="match status" value="1"/>
</dbReference>